<evidence type="ECO:0000256" key="11">
    <source>
        <dbReference type="ARBA" id="ARBA00023136"/>
    </source>
</evidence>
<evidence type="ECO:0000256" key="8">
    <source>
        <dbReference type="ARBA" id="ARBA00022801"/>
    </source>
</evidence>
<evidence type="ECO:0000256" key="6">
    <source>
        <dbReference type="ARBA" id="ARBA00022692"/>
    </source>
</evidence>
<evidence type="ECO:0000256" key="3">
    <source>
        <dbReference type="ARBA" id="ARBA00011805"/>
    </source>
</evidence>
<reference evidence="16" key="1">
    <citation type="submission" date="2022-11" db="UniProtKB">
        <authorList>
            <consortium name="EnsemblMetazoa"/>
        </authorList>
    </citation>
    <scope>IDENTIFICATION</scope>
</reference>
<dbReference type="GO" id="GO:0042720">
    <property type="term" value="C:mitochondrial inner membrane peptidase complex"/>
    <property type="evidence" value="ECO:0007669"/>
    <property type="project" value="InterPro"/>
</dbReference>
<evidence type="ECO:0000256" key="13">
    <source>
        <dbReference type="PIRSR" id="PIRSR600223-1"/>
    </source>
</evidence>
<comment type="similarity">
    <text evidence="2">Belongs to the peptidase S26 family. IMP2 subfamily.</text>
</comment>
<keyword evidence="11 14" id="KW-0472">Membrane</keyword>
<proteinExistence type="inferred from homology"/>
<dbReference type="OMA" id="WIPVIAW"/>
<name>A0A914AYK2_PATMI</name>
<dbReference type="GO" id="GO:0006627">
    <property type="term" value="P:protein processing involved in protein targeting to mitochondrion"/>
    <property type="evidence" value="ECO:0007669"/>
    <property type="project" value="InterPro"/>
</dbReference>
<dbReference type="GeneID" id="119737985"/>
<feature type="domain" description="Peptidase S26" evidence="15">
    <location>
        <begin position="33"/>
        <end position="99"/>
    </location>
</feature>
<dbReference type="AlphaFoldDB" id="A0A914AYK2"/>
<dbReference type="CTD" id="83943"/>
<evidence type="ECO:0000256" key="14">
    <source>
        <dbReference type="SAM" id="Phobius"/>
    </source>
</evidence>
<keyword evidence="10" id="KW-0496">Mitochondrion</keyword>
<dbReference type="PRINTS" id="PR00727">
    <property type="entry name" value="LEADERPTASE"/>
</dbReference>
<dbReference type="InterPro" id="IPR000223">
    <property type="entry name" value="Pept_S26A_signal_pept_1"/>
</dbReference>
<dbReference type="OrthoDB" id="9996127at2759"/>
<dbReference type="GO" id="GO:0006465">
    <property type="term" value="P:signal peptide processing"/>
    <property type="evidence" value="ECO:0007669"/>
    <property type="project" value="InterPro"/>
</dbReference>
<sequence length="188" mass="21248">MTTAKKALKIFAGGFVFGVGGSLTFFDKVGYFATVDGKSMQPVFNPVHEPKRDVIFLNHWAIRDYQVQRGDIVSLASPSRPDEVLIKRVIALEGDTIKTLSYKNRYVTIPEGHCWIEGDHHSVSLDSNYFGPVALGLVHARASHIIWPPHRQQRLEPRLPQDRQPIGLSPSLVEELLEEYQEVEDMNI</sequence>
<keyword evidence="7" id="KW-0999">Mitochondrion inner membrane</keyword>
<dbReference type="PANTHER" id="PTHR46041">
    <property type="entry name" value="MITOCHONDRIAL INNER MEMBRANE PROTEASE SUBUNIT 2"/>
    <property type="match status" value="1"/>
</dbReference>
<feature type="transmembrane region" description="Helical" evidence="14">
    <location>
        <begin position="7"/>
        <end position="26"/>
    </location>
</feature>
<feature type="active site" evidence="13">
    <location>
        <position position="87"/>
    </location>
</feature>
<feature type="domain" description="Peptidase S26" evidence="15">
    <location>
        <begin position="103"/>
        <end position="147"/>
    </location>
</feature>
<dbReference type="InterPro" id="IPR019533">
    <property type="entry name" value="Peptidase_S26"/>
</dbReference>
<evidence type="ECO:0000256" key="2">
    <source>
        <dbReference type="ARBA" id="ARBA00007066"/>
    </source>
</evidence>
<dbReference type="InterPro" id="IPR037730">
    <property type="entry name" value="IMP2"/>
</dbReference>
<dbReference type="Proteomes" id="UP000887568">
    <property type="component" value="Unplaced"/>
</dbReference>
<dbReference type="GO" id="GO:0004252">
    <property type="term" value="F:serine-type endopeptidase activity"/>
    <property type="evidence" value="ECO:0007669"/>
    <property type="project" value="InterPro"/>
</dbReference>
<evidence type="ECO:0000256" key="1">
    <source>
        <dbReference type="ARBA" id="ARBA00004434"/>
    </source>
</evidence>
<keyword evidence="6 14" id="KW-0812">Transmembrane</keyword>
<evidence type="ECO:0000313" key="17">
    <source>
        <dbReference type="Proteomes" id="UP000887568"/>
    </source>
</evidence>
<comment type="subcellular location">
    <subcellularLocation>
        <location evidence="1">Mitochondrion inner membrane</location>
        <topology evidence="1">Single-pass membrane protein</topology>
    </subcellularLocation>
</comment>
<evidence type="ECO:0000256" key="7">
    <source>
        <dbReference type="ARBA" id="ARBA00022792"/>
    </source>
</evidence>
<evidence type="ECO:0000259" key="15">
    <source>
        <dbReference type="Pfam" id="PF10502"/>
    </source>
</evidence>
<evidence type="ECO:0000256" key="12">
    <source>
        <dbReference type="ARBA" id="ARBA00032718"/>
    </source>
</evidence>
<keyword evidence="9 14" id="KW-1133">Transmembrane helix</keyword>
<dbReference type="InterPro" id="IPR036286">
    <property type="entry name" value="LexA/Signal_pep-like_sf"/>
</dbReference>
<accession>A0A914AYK2</accession>
<dbReference type="CDD" id="cd06530">
    <property type="entry name" value="S26_SPase_I"/>
    <property type="match status" value="1"/>
</dbReference>
<dbReference type="RefSeq" id="XP_038068609.1">
    <property type="nucleotide sequence ID" value="XM_038212681.1"/>
</dbReference>
<keyword evidence="8" id="KW-0378">Hydrolase</keyword>
<dbReference type="FunFam" id="2.10.109.10:FF:000005">
    <property type="entry name" value="Mitochondrial inner membrane protease subunit"/>
    <property type="match status" value="1"/>
</dbReference>
<evidence type="ECO:0000256" key="5">
    <source>
        <dbReference type="ARBA" id="ARBA00022670"/>
    </source>
</evidence>
<evidence type="ECO:0000256" key="10">
    <source>
        <dbReference type="ARBA" id="ARBA00023128"/>
    </source>
</evidence>
<evidence type="ECO:0000313" key="16">
    <source>
        <dbReference type="EnsemblMetazoa" id="XP_038068609.1"/>
    </source>
</evidence>
<evidence type="ECO:0000256" key="9">
    <source>
        <dbReference type="ARBA" id="ARBA00022989"/>
    </source>
</evidence>
<comment type="subunit">
    <text evidence="3">Heterodimer of 2 subunits, IMMPL1 and IMMPL2.</text>
</comment>
<protein>
    <recommendedName>
        <fullName evidence="4">Mitochondrial inner membrane protease subunit 2</fullName>
    </recommendedName>
    <alternativeName>
        <fullName evidence="12">IMP2-like protein</fullName>
    </alternativeName>
</protein>
<keyword evidence="17" id="KW-1185">Reference proteome</keyword>
<evidence type="ECO:0000256" key="4">
    <source>
        <dbReference type="ARBA" id="ARBA00013650"/>
    </source>
</evidence>
<dbReference type="EnsemblMetazoa" id="XM_038212681.1">
    <property type="protein sequence ID" value="XP_038068609.1"/>
    <property type="gene ID" value="LOC119737985"/>
</dbReference>
<dbReference type="SUPFAM" id="SSF51306">
    <property type="entry name" value="LexA/Signal peptidase"/>
    <property type="match status" value="1"/>
</dbReference>
<dbReference type="PANTHER" id="PTHR46041:SF2">
    <property type="entry name" value="MITOCHONDRIAL INNER MEMBRANE PROTEASE SUBUNIT 2"/>
    <property type="match status" value="1"/>
</dbReference>
<keyword evidence="5" id="KW-0645">Protease</keyword>
<organism evidence="16 17">
    <name type="scientific">Patiria miniata</name>
    <name type="common">Bat star</name>
    <name type="synonym">Asterina miniata</name>
    <dbReference type="NCBI Taxonomy" id="46514"/>
    <lineage>
        <taxon>Eukaryota</taxon>
        <taxon>Metazoa</taxon>
        <taxon>Echinodermata</taxon>
        <taxon>Eleutherozoa</taxon>
        <taxon>Asterozoa</taxon>
        <taxon>Asteroidea</taxon>
        <taxon>Valvatacea</taxon>
        <taxon>Valvatida</taxon>
        <taxon>Asterinidae</taxon>
        <taxon>Patiria</taxon>
    </lineage>
</organism>
<dbReference type="Pfam" id="PF10502">
    <property type="entry name" value="Peptidase_S26"/>
    <property type="match status" value="2"/>
</dbReference>
<feature type="active site" evidence="13">
    <location>
        <position position="39"/>
    </location>
</feature>
<dbReference type="Gene3D" id="2.10.109.10">
    <property type="entry name" value="Umud Fragment, subunit A"/>
    <property type="match status" value="1"/>
</dbReference>